<feature type="compositionally biased region" description="Polar residues" evidence="2">
    <location>
        <begin position="178"/>
        <end position="189"/>
    </location>
</feature>
<feature type="compositionally biased region" description="Basic residues" evidence="2">
    <location>
        <begin position="1057"/>
        <end position="1067"/>
    </location>
</feature>
<feature type="region of interest" description="Disordered" evidence="2">
    <location>
        <begin position="1"/>
        <end position="20"/>
    </location>
</feature>
<gene>
    <name evidence="4" type="primary">BAG6</name>
    <name evidence="4" type="ORF">KSP39_PZI011055</name>
</gene>
<dbReference type="PANTHER" id="PTHR33322">
    <property type="entry name" value="BAG DOMAIN CONTAINING PROTEIN, EXPRESSED"/>
    <property type="match status" value="1"/>
</dbReference>
<feature type="compositionally biased region" description="Basic and acidic residues" evidence="2">
    <location>
        <begin position="386"/>
        <end position="395"/>
    </location>
</feature>
<dbReference type="SMART" id="SM00264">
    <property type="entry name" value="BAG"/>
    <property type="match status" value="1"/>
</dbReference>
<feature type="region of interest" description="Disordered" evidence="2">
    <location>
        <begin position="366"/>
        <end position="395"/>
    </location>
</feature>
<feature type="region of interest" description="Disordered" evidence="2">
    <location>
        <begin position="610"/>
        <end position="653"/>
    </location>
</feature>
<evidence type="ECO:0000256" key="2">
    <source>
        <dbReference type="SAM" id="MobiDB-lite"/>
    </source>
</evidence>
<feature type="region of interest" description="Disordered" evidence="2">
    <location>
        <begin position="890"/>
        <end position="930"/>
    </location>
</feature>
<feature type="region of interest" description="Disordered" evidence="2">
    <location>
        <begin position="680"/>
        <end position="714"/>
    </location>
</feature>
<keyword evidence="1" id="KW-0143">Chaperone</keyword>
<dbReference type="SUPFAM" id="SSF63491">
    <property type="entry name" value="BAG domain"/>
    <property type="match status" value="1"/>
</dbReference>
<protein>
    <submittedName>
        <fullName evidence="4">BAG family molecular chaperone regulator 6</fullName>
    </submittedName>
</protein>
<feature type="region of interest" description="Disordered" evidence="2">
    <location>
        <begin position="960"/>
        <end position="983"/>
    </location>
</feature>
<dbReference type="EMBL" id="JBBWWQ010000009">
    <property type="protein sequence ID" value="KAK8939213.1"/>
    <property type="molecule type" value="Genomic_DNA"/>
</dbReference>
<evidence type="ECO:0000313" key="4">
    <source>
        <dbReference type="EMBL" id="KAK8939213.1"/>
    </source>
</evidence>
<dbReference type="InterPro" id="IPR003103">
    <property type="entry name" value="BAG_domain"/>
</dbReference>
<feature type="compositionally biased region" description="Basic and acidic residues" evidence="2">
    <location>
        <begin position="1085"/>
        <end position="1095"/>
    </location>
</feature>
<dbReference type="InterPro" id="IPR036533">
    <property type="entry name" value="BAG_dom_sf"/>
</dbReference>
<feature type="domain" description="BAG" evidence="3">
    <location>
        <begin position="531"/>
        <end position="609"/>
    </location>
</feature>
<dbReference type="AlphaFoldDB" id="A0AAP0BHT1"/>
<dbReference type="Gene3D" id="1.20.58.120">
    <property type="entry name" value="BAG domain"/>
    <property type="match status" value="1"/>
</dbReference>
<accession>A0AAP0BHT1</accession>
<feature type="region of interest" description="Disordered" evidence="2">
    <location>
        <begin position="763"/>
        <end position="789"/>
    </location>
</feature>
<dbReference type="PANTHER" id="PTHR33322:SF16">
    <property type="entry name" value="BAG FAMILY MOLECULAR CHAPERONE REGULATOR 6"/>
    <property type="match status" value="1"/>
</dbReference>
<dbReference type="InterPro" id="IPR040400">
    <property type="entry name" value="BAG5/6/7/8"/>
</dbReference>
<dbReference type="PROSITE" id="PS51035">
    <property type="entry name" value="BAG"/>
    <property type="match status" value="1"/>
</dbReference>
<proteinExistence type="predicted"/>
<feature type="compositionally biased region" description="Basic and acidic residues" evidence="2">
    <location>
        <begin position="643"/>
        <end position="653"/>
    </location>
</feature>
<feature type="region of interest" description="Disordered" evidence="2">
    <location>
        <begin position="144"/>
        <end position="197"/>
    </location>
</feature>
<feature type="compositionally biased region" description="Polar residues" evidence="2">
    <location>
        <begin position="968"/>
        <end position="978"/>
    </location>
</feature>
<organism evidence="4 5">
    <name type="scientific">Platanthera zijinensis</name>
    <dbReference type="NCBI Taxonomy" id="2320716"/>
    <lineage>
        <taxon>Eukaryota</taxon>
        <taxon>Viridiplantae</taxon>
        <taxon>Streptophyta</taxon>
        <taxon>Embryophyta</taxon>
        <taxon>Tracheophyta</taxon>
        <taxon>Spermatophyta</taxon>
        <taxon>Magnoliopsida</taxon>
        <taxon>Liliopsida</taxon>
        <taxon>Asparagales</taxon>
        <taxon>Orchidaceae</taxon>
        <taxon>Orchidoideae</taxon>
        <taxon>Orchideae</taxon>
        <taxon>Orchidinae</taxon>
        <taxon>Platanthera</taxon>
    </lineage>
</organism>
<dbReference type="Proteomes" id="UP001418222">
    <property type="component" value="Unassembled WGS sequence"/>
</dbReference>
<feature type="compositionally biased region" description="Basic and acidic residues" evidence="2">
    <location>
        <begin position="156"/>
        <end position="169"/>
    </location>
</feature>
<keyword evidence="5" id="KW-1185">Reference proteome</keyword>
<evidence type="ECO:0000259" key="3">
    <source>
        <dbReference type="PROSITE" id="PS51035"/>
    </source>
</evidence>
<name>A0AAP0BHT1_9ASPA</name>
<dbReference type="GO" id="GO:0009506">
    <property type="term" value="C:plasmodesma"/>
    <property type="evidence" value="ECO:0007669"/>
    <property type="project" value="TreeGrafter"/>
</dbReference>
<feature type="region of interest" description="Disordered" evidence="2">
    <location>
        <begin position="1055"/>
        <end position="1095"/>
    </location>
</feature>
<dbReference type="GO" id="GO:0006457">
    <property type="term" value="P:protein folding"/>
    <property type="evidence" value="ECO:0007669"/>
    <property type="project" value="TreeGrafter"/>
</dbReference>
<evidence type="ECO:0000256" key="1">
    <source>
        <dbReference type="ARBA" id="ARBA00023186"/>
    </source>
</evidence>
<comment type="caution">
    <text evidence="4">The sequence shown here is derived from an EMBL/GenBank/DDBJ whole genome shotgun (WGS) entry which is preliminary data.</text>
</comment>
<evidence type="ECO:0000313" key="5">
    <source>
        <dbReference type="Proteomes" id="UP001418222"/>
    </source>
</evidence>
<dbReference type="GO" id="GO:0051087">
    <property type="term" value="F:protein-folding chaperone binding"/>
    <property type="evidence" value="ECO:0007669"/>
    <property type="project" value="InterPro"/>
</dbReference>
<reference evidence="4 5" key="1">
    <citation type="journal article" date="2022" name="Nat. Plants">
        <title>Genomes of leafy and leafless Platanthera orchids illuminate the evolution of mycoheterotrophy.</title>
        <authorList>
            <person name="Li M.H."/>
            <person name="Liu K.W."/>
            <person name="Li Z."/>
            <person name="Lu H.C."/>
            <person name="Ye Q.L."/>
            <person name="Zhang D."/>
            <person name="Wang J.Y."/>
            <person name="Li Y.F."/>
            <person name="Zhong Z.M."/>
            <person name="Liu X."/>
            <person name="Yu X."/>
            <person name="Liu D.K."/>
            <person name="Tu X.D."/>
            <person name="Liu B."/>
            <person name="Hao Y."/>
            <person name="Liao X.Y."/>
            <person name="Jiang Y.T."/>
            <person name="Sun W.H."/>
            <person name="Chen J."/>
            <person name="Chen Y.Q."/>
            <person name="Ai Y."/>
            <person name="Zhai J.W."/>
            <person name="Wu S.S."/>
            <person name="Zhou Z."/>
            <person name="Hsiao Y.Y."/>
            <person name="Wu W.L."/>
            <person name="Chen Y.Y."/>
            <person name="Lin Y.F."/>
            <person name="Hsu J.L."/>
            <person name="Li C.Y."/>
            <person name="Wang Z.W."/>
            <person name="Zhao X."/>
            <person name="Zhong W.Y."/>
            <person name="Ma X.K."/>
            <person name="Ma L."/>
            <person name="Huang J."/>
            <person name="Chen G.Z."/>
            <person name="Huang M.Z."/>
            <person name="Huang L."/>
            <person name="Peng D.H."/>
            <person name="Luo Y.B."/>
            <person name="Zou S.Q."/>
            <person name="Chen S.P."/>
            <person name="Lan S."/>
            <person name="Tsai W.C."/>
            <person name="Van de Peer Y."/>
            <person name="Liu Z.J."/>
        </authorList>
    </citation>
    <scope>NUCLEOTIDE SEQUENCE [LARGE SCALE GENOMIC DNA]</scope>
    <source>
        <strain evidence="4">Lor287</strain>
    </source>
</reference>
<sequence>MFPDSRNMDPHSQPMPHLREHSPSPYHYHPNWEQAPLHMKTDSFKHPSGFEHWPYGKIEHNNCCNHSYPPDYYSYRSPYFHFQHPPPMYHPGPYPPYPPHPDSYPPYFIPPLHYAVDHTRFDYDKDRNHCCGCPNHVCHRKEGSNVRIEEEQTTPKAEEESDKGPKDSHSSLIEFPSSHYSWIPGNSTGEGKAEKSSQALPVLDFHDKFKGVQRGLGESTFKGDDKFSQMPYPIYWLPHSDKLEDPVRDKKETRASPKLTEGWPSIFRKSPLKLLDNEKPLDKPVVMEEVPNIQNSVDRVAEKERKIRTIPVVHLGSENEKLSMPDNPPSKSVTGEKCDVSMKKDSSKQQAPVKTSKLPPVCLRVDPLPKKNVSNGKARPLSSPGCKEKGKINKDSSEQVATIKNVTTEKTPDKDVLVIDVKGKSSGEKGNETAREIVSGHDMKGIIEKCGNKDVRDSASDVDVEVKGETDDFSTIQQLKINQDKEKVDTSDNKINNKDEVKKNLSPDDAALLVQSAYRGFNVRRWQPLEKLRKIARIHGEVSSVKARVKNYEVSSERDVKRREVISEAIMNLLLQLDTIQGLPPSLREVRKSVASELVLLQEKLDQLSDQAVDGRQQGTERKDMGFHSASETISGQPFPYSTEEKGSEHKIEASSMDFEHKSSVLDNKTSCALEEADGVDELVPSGTECDQAPQDEDDNDRKENILSSNSVKVSTVHTSIGEDVVFSPSGSEVTGTVLGQQAEEDFNSNGLLEKEVKFETQEVLPIKPDEGSRQSLLEESAGDGSNMEQALTIKDDEIVGERDCDSIVEEGDVDTSEKIKMTAVHCADVVEPIVEEGDVDVSEKMKTAARFADEVEPILEEGGVHVSEEMKITAARSADEVERSEDYLLEPVLSDTMNPSQAGDAEDAETQRLSSVKNQSGSGDLLEAESSAIFNDKGDANSLEFPIVPIAEPICSPVTIESEGGDEQTNSSGSSIDDSGVKEVGDQIDVFAPISTDGKSMSGMLRDEERSINEKKLVKENAELRQMLESLLHAGREQMRVISDMNDRVRSLERRLSRKKKVRANHNKASNPSHSLLGGSGASSREKEGAGSSS</sequence>
<dbReference type="Pfam" id="PF02179">
    <property type="entry name" value="BAG"/>
    <property type="match status" value="1"/>
</dbReference>
<feature type="compositionally biased region" description="Polar residues" evidence="2">
    <location>
        <begin position="912"/>
        <end position="923"/>
    </location>
</feature>